<gene>
    <name evidence="3" type="ORF">BDN70DRAFT_925359</name>
</gene>
<dbReference type="Pfam" id="PF24883">
    <property type="entry name" value="NPHP3_N"/>
    <property type="match status" value="1"/>
</dbReference>
<evidence type="ECO:0000313" key="4">
    <source>
        <dbReference type="Proteomes" id="UP000807469"/>
    </source>
</evidence>
<dbReference type="PANTHER" id="PTHR10039:SF14">
    <property type="entry name" value="NACHT DOMAIN-CONTAINING PROTEIN"/>
    <property type="match status" value="1"/>
</dbReference>
<name>A0A9P6CTI2_9AGAR</name>
<evidence type="ECO:0000259" key="2">
    <source>
        <dbReference type="Pfam" id="PF24883"/>
    </source>
</evidence>
<proteinExistence type="predicted"/>
<dbReference type="SUPFAM" id="SSF52540">
    <property type="entry name" value="P-loop containing nucleoside triphosphate hydrolases"/>
    <property type="match status" value="1"/>
</dbReference>
<keyword evidence="4" id="KW-1185">Reference proteome</keyword>
<protein>
    <recommendedName>
        <fullName evidence="2">Nephrocystin 3-like N-terminal domain-containing protein</fullName>
    </recommendedName>
</protein>
<dbReference type="OrthoDB" id="4760524at2759"/>
<keyword evidence="1" id="KW-0677">Repeat</keyword>
<evidence type="ECO:0000256" key="1">
    <source>
        <dbReference type="ARBA" id="ARBA00022737"/>
    </source>
</evidence>
<dbReference type="InterPro" id="IPR027417">
    <property type="entry name" value="P-loop_NTPase"/>
</dbReference>
<reference evidence="3" key="1">
    <citation type="submission" date="2020-11" db="EMBL/GenBank/DDBJ databases">
        <authorList>
            <consortium name="DOE Joint Genome Institute"/>
            <person name="Ahrendt S."/>
            <person name="Riley R."/>
            <person name="Andreopoulos W."/>
            <person name="Labutti K."/>
            <person name="Pangilinan J."/>
            <person name="Ruiz-Duenas F.J."/>
            <person name="Barrasa J.M."/>
            <person name="Sanchez-Garcia M."/>
            <person name="Camarero S."/>
            <person name="Miyauchi S."/>
            <person name="Serrano A."/>
            <person name="Linde D."/>
            <person name="Babiker R."/>
            <person name="Drula E."/>
            <person name="Ayuso-Fernandez I."/>
            <person name="Pacheco R."/>
            <person name="Padilla G."/>
            <person name="Ferreira P."/>
            <person name="Barriuso J."/>
            <person name="Kellner H."/>
            <person name="Castanera R."/>
            <person name="Alfaro M."/>
            <person name="Ramirez L."/>
            <person name="Pisabarro A.G."/>
            <person name="Kuo A."/>
            <person name="Tritt A."/>
            <person name="Lipzen A."/>
            <person name="He G."/>
            <person name="Yan M."/>
            <person name="Ng V."/>
            <person name="Cullen D."/>
            <person name="Martin F."/>
            <person name="Rosso M.-N."/>
            <person name="Henrissat B."/>
            <person name="Hibbett D."/>
            <person name="Martinez A.T."/>
            <person name="Grigoriev I.V."/>
        </authorList>
    </citation>
    <scope>NUCLEOTIDE SEQUENCE</scope>
    <source>
        <strain evidence="3">CIRM-BRFM 674</strain>
    </source>
</reference>
<dbReference type="PANTHER" id="PTHR10039">
    <property type="entry name" value="AMELOGENIN"/>
    <property type="match status" value="1"/>
</dbReference>
<dbReference type="InterPro" id="IPR056884">
    <property type="entry name" value="NPHP3-like_N"/>
</dbReference>
<dbReference type="AlphaFoldDB" id="A0A9P6CTI2"/>
<dbReference type="Proteomes" id="UP000807469">
    <property type="component" value="Unassembled WGS sequence"/>
</dbReference>
<dbReference type="EMBL" id="MU155474">
    <property type="protein sequence ID" value="KAF9473050.1"/>
    <property type="molecule type" value="Genomic_DNA"/>
</dbReference>
<evidence type="ECO:0000313" key="3">
    <source>
        <dbReference type="EMBL" id="KAF9473050.1"/>
    </source>
</evidence>
<dbReference type="Gene3D" id="3.40.50.300">
    <property type="entry name" value="P-loop containing nucleotide triphosphate hydrolases"/>
    <property type="match status" value="1"/>
</dbReference>
<organism evidence="3 4">
    <name type="scientific">Pholiota conissans</name>
    <dbReference type="NCBI Taxonomy" id="109636"/>
    <lineage>
        <taxon>Eukaryota</taxon>
        <taxon>Fungi</taxon>
        <taxon>Dikarya</taxon>
        <taxon>Basidiomycota</taxon>
        <taxon>Agaricomycotina</taxon>
        <taxon>Agaricomycetes</taxon>
        <taxon>Agaricomycetidae</taxon>
        <taxon>Agaricales</taxon>
        <taxon>Agaricineae</taxon>
        <taxon>Strophariaceae</taxon>
        <taxon>Pholiota</taxon>
    </lineage>
</organism>
<accession>A0A9P6CTI2</accession>
<feature type="domain" description="Nephrocystin 3-like N-terminal" evidence="2">
    <location>
        <begin position="87"/>
        <end position="237"/>
    </location>
</feature>
<comment type="caution">
    <text evidence="3">The sequence shown here is derived from an EMBL/GenBank/DDBJ whole genome shotgun (WGS) entry which is preliminary data.</text>
</comment>
<sequence>MSFFSNVYQPTIEGGHFTNVNGDAHFHLPDPSTSRRLDGLSILSKYIAANAFFDAAERGEAPKCHPRTRLVILAEINELVRNPEIHKKLIIWMYGPAGAGKSAIAQTIAEIFAKEGLLAASFFFSRSGNGTDSTSKFIASIAYQLSLSIPELREDISAAVEHDQHVFSRNMASQIQTLIVKPLNDLASQGNPIKSRLVVVDGLDEARNEMTHRELLDALAISTSQLRIPLIFLVASRPETIIRQSFIRPPLRSLFKGLALDKHYKPDEDIRIFLRAKFDEIRESHPSGNVLPDVWPAQQDMDYLIHKSSGQFIFASTVLKYIDSPRHNPTKRLKVITGLSDPGRDTPFAQLDSLYHFILSSVEDIAKVLEILALVILQTGYGDYLSPKFIETLLCFDPGDVTAILTDMHALIHIPSSESKDDTIHTHHESLHDFLVDKNRSGLYYLNTAERHTAFARCLLHYIATAHKIEYKKARFLAILNGFISHYVLAPTDNNLIDELKNFSMTNFLTKMPPKVFLATDWDFFFDCLQRQCASANIDLYQRLRNELDMWICATYENYPEKIQRCMSAACAVSTAAIDNRDIEVIFSVVTSTLSPLEAIPLRKLDAQLFLFQRLSTLSCATFNGITLLANFFNDPLRSGKYYPDESTFASLAKTLLNADAGVTLNQMNTFFPNILQASSVDPHLANILKIHSHTYTGVHRSTYQDYIKRCEIVSLNDQ</sequence>